<accession>A0A2T9J7J6</accession>
<evidence type="ECO:0000256" key="2">
    <source>
        <dbReference type="SAM" id="Phobius"/>
    </source>
</evidence>
<dbReference type="InterPro" id="IPR050300">
    <property type="entry name" value="GDXG_lipolytic_enzyme"/>
</dbReference>
<dbReference type="InterPro" id="IPR029058">
    <property type="entry name" value="AB_hydrolase_fold"/>
</dbReference>
<keyword evidence="2" id="KW-1133">Transmembrane helix</keyword>
<reference evidence="4 5" key="1">
    <citation type="submission" date="2018-04" db="EMBL/GenBank/DDBJ databases">
        <title>The genome sequence of Caulobacter sp. 736.</title>
        <authorList>
            <person name="Gao J."/>
            <person name="Sun J."/>
        </authorList>
    </citation>
    <scope>NUCLEOTIDE SEQUENCE [LARGE SCALE GENOMIC DNA]</scope>
    <source>
        <strain evidence="4 5">736</strain>
    </source>
</reference>
<evidence type="ECO:0000256" key="1">
    <source>
        <dbReference type="ARBA" id="ARBA00022801"/>
    </source>
</evidence>
<dbReference type="GO" id="GO:0016787">
    <property type="term" value="F:hydrolase activity"/>
    <property type="evidence" value="ECO:0007669"/>
    <property type="project" value="UniProtKB-KW"/>
</dbReference>
<gene>
    <name evidence="4" type="ORF">DDF65_16310</name>
</gene>
<dbReference type="Pfam" id="PF20434">
    <property type="entry name" value="BD-FAE"/>
    <property type="match status" value="1"/>
</dbReference>
<keyword evidence="2" id="KW-0812">Transmembrane</keyword>
<dbReference type="PROSITE" id="PS00122">
    <property type="entry name" value="CARBOXYLESTERASE_B_1"/>
    <property type="match status" value="1"/>
</dbReference>
<feature type="transmembrane region" description="Helical" evidence="2">
    <location>
        <begin position="7"/>
        <end position="28"/>
    </location>
</feature>
<dbReference type="EMBL" id="QDKP01000049">
    <property type="protein sequence ID" value="PVM77492.1"/>
    <property type="molecule type" value="Genomic_DNA"/>
</dbReference>
<evidence type="ECO:0000259" key="3">
    <source>
        <dbReference type="Pfam" id="PF20434"/>
    </source>
</evidence>
<dbReference type="Gene3D" id="3.40.50.1820">
    <property type="entry name" value="alpha/beta hydrolase"/>
    <property type="match status" value="1"/>
</dbReference>
<dbReference type="AlphaFoldDB" id="A0A2T9J7J6"/>
<keyword evidence="1" id="KW-0378">Hydrolase</keyword>
<dbReference type="InterPro" id="IPR049492">
    <property type="entry name" value="BD-FAE-like_dom"/>
</dbReference>
<evidence type="ECO:0000313" key="4">
    <source>
        <dbReference type="EMBL" id="PVM77492.1"/>
    </source>
</evidence>
<sequence>MRKVGIAFRVLGYLLLAPLVLISWLGLLRTGVMPQYVAQLILEGLGPPLLLILLIGLALTLRRWLETRRRGFLIPVVLIGSAVLASGYTLTGYVAAARAHGVSINLAQAVAPQWFRKGPPPHTFVFDRYDGEDAKLHVYPPSGARPGGAPVLVYVHGGGWKFGDSVGRDRDMRWFAEQGYLAIAVDYTLSADHRHLWDVTQPQVACSLAWIGKNAARFGGDADRLALFGESAGGNLVLNVGNLINADKLASRCGGQVPTIKAVAAIYPPVDLRAIYRHPAATWAAQAYLGGSPEQYPARYAAVSPVNSTAPSNPPALIITGLDDNTVPVSDTLAYVKTAHADGRPVDLITIPRAGHGFEIVPGSIGNQTYRIATLNFLKKHGLQP</sequence>
<name>A0A2T9J7J6_9CAUL</name>
<dbReference type="RefSeq" id="WP_116568700.1">
    <property type="nucleotide sequence ID" value="NZ_QDKP01000049.1"/>
</dbReference>
<dbReference type="InterPro" id="IPR019826">
    <property type="entry name" value="Carboxylesterase_B_AS"/>
</dbReference>
<comment type="caution">
    <text evidence="4">The sequence shown here is derived from an EMBL/GenBank/DDBJ whole genome shotgun (WGS) entry which is preliminary data.</text>
</comment>
<protein>
    <recommendedName>
        <fullName evidence="3">BD-FAE-like domain-containing protein</fullName>
    </recommendedName>
</protein>
<dbReference type="SUPFAM" id="SSF53474">
    <property type="entry name" value="alpha/beta-Hydrolases"/>
    <property type="match status" value="1"/>
</dbReference>
<feature type="domain" description="BD-FAE-like" evidence="3">
    <location>
        <begin position="137"/>
        <end position="332"/>
    </location>
</feature>
<keyword evidence="2" id="KW-0472">Membrane</keyword>
<organism evidence="4 5">
    <name type="scientific">Caulobacter radicis</name>
    <dbReference type="NCBI Taxonomy" id="2172650"/>
    <lineage>
        <taxon>Bacteria</taxon>
        <taxon>Pseudomonadati</taxon>
        <taxon>Pseudomonadota</taxon>
        <taxon>Alphaproteobacteria</taxon>
        <taxon>Caulobacterales</taxon>
        <taxon>Caulobacteraceae</taxon>
        <taxon>Caulobacter</taxon>
    </lineage>
</organism>
<feature type="transmembrane region" description="Helical" evidence="2">
    <location>
        <begin position="40"/>
        <end position="60"/>
    </location>
</feature>
<proteinExistence type="predicted"/>
<feature type="transmembrane region" description="Helical" evidence="2">
    <location>
        <begin position="72"/>
        <end position="96"/>
    </location>
</feature>
<keyword evidence="5" id="KW-1185">Reference proteome</keyword>
<dbReference type="Proteomes" id="UP000244913">
    <property type="component" value="Unassembled WGS sequence"/>
</dbReference>
<evidence type="ECO:0000313" key="5">
    <source>
        <dbReference type="Proteomes" id="UP000244913"/>
    </source>
</evidence>
<dbReference type="PANTHER" id="PTHR48081">
    <property type="entry name" value="AB HYDROLASE SUPERFAMILY PROTEIN C4A8.06C"/>
    <property type="match status" value="1"/>
</dbReference>